<dbReference type="Proteomes" id="UP000634136">
    <property type="component" value="Unassembled WGS sequence"/>
</dbReference>
<organism evidence="2 3">
    <name type="scientific">Senna tora</name>
    <dbReference type="NCBI Taxonomy" id="362788"/>
    <lineage>
        <taxon>Eukaryota</taxon>
        <taxon>Viridiplantae</taxon>
        <taxon>Streptophyta</taxon>
        <taxon>Embryophyta</taxon>
        <taxon>Tracheophyta</taxon>
        <taxon>Spermatophyta</taxon>
        <taxon>Magnoliopsida</taxon>
        <taxon>eudicotyledons</taxon>
        <taxon>Gunneridae</taxon>
        <taxon>Pentapetalae</taxon>
        <taxon>rosids</taxon>
        <taxon>fabids</taxon>
        <taxon>Fabales</taxon>
        <taxon>Fabaceae</taxon>
        <taxon>Caesalpinioideae</taxon>
        <taxon>Cassia clade</taxon>
        <taxon>Senna</taxon>
    </lineage>
</organism>
<feature type="compositionally biased region" description="Basic and acidic residues" evidence="1">
    <location>
        <begin position="1"/>
        <end position="10"/>
    </location>
</feature>
<dbReference type="AlphaFoldDB" id="A0A834U1Y5"/>
<proteinExistence type="predicted"/>
<feature type="region of interest" description="Disordered" evidence="1">
    <location>
        <begin position="153"/>
        <end position="211"/>
    </location>
</feature>
<accession>A0A834U1Y5</accession>
<sequence>MLGHLVKECNDNTNDSDSDEEANWTYGPWMRASPFKNRSQASSMDSYGGKTKKMLFKPTNRHDQGCSLTVVQHHHDGRKEGEVVGRTLAEKGNLKELMARADSAVSMKTVTEILNGSFDTKLTLDHTKADTKSKEQITKEVIIINEEKASEEREDMKTVSADSCGSIGVASENPGVKEEFGPLVDQAHHTTSKKWTRLKREARNTNSSGPY</sequence>
<evidence type="ECO:0000313" key="2">
    <source>
        <dbReference type="EMBL" id="KAF7831271.1"/>
    </source>
</evidence>
<dbReference type="EMBL" id="JAAIUW010000005">
    <property type="protein sequence ID" value="KAF7831271.1"/>
    <property type="molecule type" value="Genomic_DNA"/>
</dbReference>
<protein>
    <submittedName>
        <fullName evidence="2">Uncharacterized protein</fullName>
    </submittedName>
</protein>
<comment type="caution">
    <text evidence="2">The sequence shown here is derived from an EMBL/GenBank/DDBJ whole genome shotgun (WGS) entry which is preliminary data.</text>
</comment>
<name>A0A834U1Y5_9FABA</name>
<gene>
    <name evidence="2" type="ORF">G2W53_013604</name>
</gene>
<evidence type="ECO:0000313" key="3">
    <source>
        <dbReference type="Proteomes" id="UP000634136"/>
    </source>
</evidence>
<feature type="region of interest" description="Disordered" evidence="1">
    <location>
        <begin position="1"/>
        <end position="22"/>
    </location>
</feature>
<reference evidence="2" key="1">
    <citation type="submission" date="2020-09" db="EMBL/GenBank/DDBJ databases">
        <title>Genome-Enabled Discovery of Anthraquinone Biosynthesis in Senna tora.</title>
        <authorList>
            <person name="Kang S.-H."/>
            <person name="Pandey R.P."/>
            <person name="Lee C.-M."/>
            <person name="Sim J.-S."/>
            <person name="Jeong J.-T."/>
            <person name="Choi B.-S."/>
            <person name="Jung M."/>
            <person name="Ginzburg D."/>
            <person name="Zhao K."/>
            <person name="Won S.Y."/>
            <person name="Oh T.-J."/>
            <person name="Yu Y."/>
            <person name="Kim N.-H."/>
            <person name="Lee O.R."/>
            <person name="Lee T.-H."/>
            <person name="Bashyal P."/>
            <person name="Kim T.-S."/>
            <person name="Lee W.-H."/>
            <person name="Kawkins C."/>
            <person name="Kim C.-K."/>
            <person name="Kim J.S."/>
            <person name="Ahn B.O."/>
            <person name="Rhee S.Y."/>
            <person name="Sohng J.K."/>
        </authorList>
    </citation>
    <scope>NUCLEOTIDE SEQUENCE</scope>
    <source>
        <tissue evidence="2">Leaf</tissue>
    </source>
</reference>
<evidence type="ECO:0000256" key="1">
    <source>
        <dbReference type="SAM" id="MobiDB-lite"/>
    </source>
</evidence>
<keyword evidence="3" id="KW-1185">Reference proteome</keyword>